<evidence type="ECO:0008006" key="3">
    <source>
        <dbReference type="Google" id="ProtNLM"/>
    </source>
</evidence>
<reference evidence="1 2" key="1">
    <citation type="submission" date="2021-05" db="EMBL/GenBank/DDBJ databases">
        <title>Genome Assembly of Synthetic Allotetraploid Brassica napus Reveals Homoeologous Exchanges between Subgenomes.</title>
        <authorList>
            <person name="Davis J.T."/>
        </authorList>
    </citation>
    <scope>NUCLEOTIDE SEQUENCE [LARGE SCALE GENOMIC DNA]</scope>
    <source>
        <strain evidence="2">cv. Da-Ae</strain>
        <tissue evidence="1">Seedling</tissue>
    </source>
</reference>
<gene>
    <name evidence="1" type="ORF">HID58_043768</name>
</gene>
<dbReference type="Proteomes" id="UP000824890">
    <property type="component" value="Unassembled WGS sequence"/>
</dbReference>
<sequence>MAFHSIKSLHKLTRITSAADSSVSSHGEEPDNQTKYKAPSQYLFSSSWKLLMTNHRPLFFLQKVSPFAKGPSRSSAKDLMEHPFLKKYDDNSGTNLASYFIDAWSLFATLKNLSDYRIYENHGTD</sequence>
<accession>A0ABQ8BHF9</accession>
<evidence type="ECO:0000313" key="1">
    <source>
        <dbReference type="EMBL" id="KAH0904265.1"/>
    </source>
</evidence>
<proteinExistence type="predicted"/>
<dbReference type="EMBL" id="JAGKQM010000011">
    <property type="protein sequence ID" value="KAH0904265.1"/>
    <property type="molecule type" value="Genomic_DNA"/>
</dbReference>
<protein>
    <recommendedName>
        <fullName evidence="3">Non-specific serine/threonine protein kinase</fullName>
    </recommendedName>
</protein>
<organism evidence="1 2">
    <name type="scientific">Brassica napus</name>
    <name type="common">Rape</name>
    <dbReference type="NCBI Taxonomy" id="3708"/>
    <lineage>
        <taxon>Eukaryota</taxon>
        <taxon>Viridiplantae</taxon>
        <taxon>Streptophyta</taxon>
        <taxon>Embryophyta</taxon>
        <taxon>Tracheophyta</taxon>
        <taxon>Spermatophyta</taxon>
        <taxon>Magnoliopsida</taxon>
        <taxon>eudicotyledons</taxon>
        <taxon>Gunneridae</taxon>
        <taxon>Pentapetalae</taxon>
        <taxon>rosids</taxon>
        <taxon>malvids</taxon>
        <taxon>Brassicales</taxon>
        <taxon>Brassicaceae</taxon>
        <taxon>Brassiceae</taxon>
        <taxon>Brassica</taxon>
    </lineage>
</organism>
<comment type="caution">
    <text evidence="1">The sequence shown here is derived from an EMBL/GenBank/DDBJ whole genome shotgun (WGS) entry which is preliminary data.</text>
</comment>
<name>A0ABQ8BHF9_BRANA</name>
<evidence type="ECO:0000313" key="2">
    <source>
        <dbReference type="Proteomes" id="UP000824890"/>
    </source>
</evidence>
<keyword evidence="2" id="KW-1185">Reference proteome</keyword>